<feature type="domain" description="DinB-like" evidence="1">
    <location>
        <begin position="39"/>
        <end position="207"/>
    </location>
</feature>
<dbReference type="InterPro" id="IPR024775">
    <property type="entry name" value="DinB-like"/>
</dbReference>
<sequence>MAIVPDVKDWTWVLERPCPDCGFDAATVDYDAVPAAARASVDRLRAALARPGARQRPRPEMWSPTEYAAHVRDVCRIFVFRVAVITRRPAVDPGVPAFDPGVGGGPAHVERSSGDELSRAGRRGVPADLPTFANWDQDATALADRYDEQDPAVVAAQLSVAAGAAAEAFASVPPADRAMRARRGGGATFTVETLARYFLHDLVHHVHDVRG</sequence>
<evidence type="ECO:0000259" key="1">
    <source>
        <dbReference type="Pfam" id="PF12867"/>
    </source>
</evidence>
<dbReference type="Pfam" id="PF12867">
    <property type="entry name" value="DinB_2"/>
    <property type="match status" value="1"/>
</dbReference>
<keyword evidence="3" id="KW-1185">Reference proteome</keyword>
<dbReference type="EMBL" id="JADLQN010000004">
    <property type="protein sequence ID" value="MBF6357090.1"/>
    <property type="molecule type" value="Genomic_DNA"/>
</dbReference>
<dbReference type="InterPro" id="IPR034660">
    <property type="entry name" value="DinB/YfiT-like"/>
</dbReference>
<accession>A0ABS0DF48</accession>
<proteinExistence type="predicted"/>
<name>A0ABS0DF48_9NOCA</name>
<protein>
    <submittedName>
        <fullName evidence="2">DinB family protein</fullName>
    </submittedName>
</protein>
<reference evidence="2 3" key="1">
    <citation type="submission" date="2020-10" db="EMBL/GenBank/DDBJ databases">
        <title>Identification of Nocardia species via Next-generation sequencing and recognition of intraspecies genetic diversity.</title>
        <authorList>
            <person name="Li P."/>
            <person name="Li P."/>
            <person name="Lu B."/>
        </authorList>
    </citation>
    <scope>NUCLEOTIDE SEQUENCE [LARGE SCALE GENOMIC DNA]</scope>
    <source>
        <strain evidence="2 3">BJ06-0143</strain>
    </source>
</reference>
<dbReference type="SUPFAM" id="SSF109854">
    <property type="entry name" value="DinB/YfiT-like putative metalloenzymes"/>
    <property type="match status" value="1"/>
</dbReference>
<evidence type="ECO:0000313" key="2">
    <source>
        <dbReference type="EMBL" id="MBF6357090.1"/>
    </source>
</evidence>
<gene>
    <name evidence="2" type="ORF">IU449_21515</name>
</gene>
<comment type="caution">
    <text evidence="2">The sequence shown here is derived from an EMBL/GenBank/DDBJ whole genome shotgun (WGS) entry which is preliminary data.</text>
</comment>
<organism evidence="2 3">
    <name type="scientific">Nocardia higoensis</name>
    <dbReference type="NCBI Taxonomy" id="228599"/>
    <lineage>
        <taxon>Bacteria</taxon>
        <taxon>Bacillati</taxon>
        <taxon>Actinomycetota</taxon>
        <taxon>Actinomycetes</taxon>
        <taxon>Mycobacteriales</taxon>
        <taxon>Nocardiaceae</taxon>
        <taxon>Nocardia</taxon>
    </lineage>
</organism>
<dbReference type="Proteomes" id="UP000707731">
    <property type="component" value="Unassembled WGS sequence"/>
</dbReference>
<dbReference type="Gene3D" id="1.20.120.450">
    <property type="entry name" value="dinb family like domain"/>
    <property type="match status" value="1"/>
</dbReference>
<dbReference type="RefSeq" id="WP_195003919.1">
    <property type="nucleotide sequence ID" value="NZ_JADLQN010000004.1"/>
</dbReference>
<evidence type="ECO:0000313" key="3">
    <source>
        <dbReference type="Proteomes" id="UP000707731"/>
    </source>
</evidence>